<dbReference type="InterPro" id="IPR002594">
    <property type="entry name" value="GH12"/>
</dbReference>
<keyword evidence="9" id="KW-1185">Reference proteome</keyword>
<name>A0A1Q5UQU8_9EURO</name>
<keyword evidence="7" id="KW-0326">Glycosidase</keyword>
<organism evidence="8 9">
    <name type="scientific">Penicillium subrubescens</name>
    <dbReference type="NCBI Taxonomy" id="1316194"/>
    <lineage>
        <taxon>Eukaryota</taxon>
        <taxon>Fungi</taxon>
        <taxon>Dikarya</taxon>
        <taxon>Ascomycota</taxon>
        <taxon>Pezizomycotina</taxon>
        <taxon>Eurotiomycetes</taxon>
        <taxon>Eurotiomycetidae</taxon>
        <taxon>Eurotiales</taxon>
        <taxon>Aspergillaceae</taxon>
        <taxon>Penicillium</taxon>
    </lineage>
</organism>
<dbReference type="InterPro" id="IPR013319">
    <property type="entry name" value="GH11/12"/>
</dbReference>
<evidence type="ECO:0000313" key="8">
    <source>
        <dbReference type="EMBL" id="OKP14855.1"/>
    </source>
</evidence>
<keyword evidence="7" id="KW-0119">Carbohydrate metabolism</keyword>
<dbReference type="EMBL" id="MNBE01000057">
    <property type="protein sequence ID" value="OKP14855.1"/>
    <property type="molecule type" value="Genomic_DNA"/>
</dbReference>
<gene>
    <name evidence="8" type="ORF">PENSUB_5736</name>
</gene>
<reference evidence="8 9" key="1">
    <citation type="submission" date="2016-10" db="EMBL/GenBank/DDBJ databases">
        <title>Genome sequence of the ascomycete fungus Penicillium subrubescens.</title>
        <authorList>
            <person name="De Vries R.P."/>
            <person name="Peng M."/>
            <person name="Dilokpimol A."/>
            <person name="Hilden K."/>
            <person name="Makela M.R."/>
            <person name="Grigoriev I."/>
            <person name="Riley R."/>
            <person name="Granchi Z."/>
        </authorList>
    </citation>
    <scope>NUCLEOTIDE SEQUENCE [LARGE SCALE GENOMIC DNA]</scope>
    <source>
        <strain evidence="8 9">CBS 132785</strain>
    </source>
</reference>
<evidence type="ECO:0000256" key="1">
    <source>
        <dbReference type="ARBA" id="ARBA00005519"/>
    </source>
</evidence>
<evidence type="ECO:0000313" key="9">
    <source>
        <dbReference type="Proteomes" id="UP000186955"/>
    </source>
</evidence>
<proteinExistence type="inferred from homology"/>
<dbReference type="Proteomes" id="UP000186955">
    <property type="component" value="Unassembled WGS sequence"/>
</dbReference>
<keyword evidence="2" id="KW-0732">Signal</keyword>
<dbReference type="Pfam" id="PF01670">
    <property type="entry name" value="Glyco_hydro_12"/>
    <property type="match status" value="1"/>
</dbReference>
<dbReference type="PANTHER" id="PTHR34002">
    <property type="entry name" value="BLR1656 PROTEIN"/>
    <property type="match status" value="1"/>
</dbReference>
<feature type="non-terminal residue" evidence="8">
    <location>
        <position position="1"/>
    </location>
</feature>
<accession>A0A1Q5UQU8</accession>
<dbReference type="GO" id="GO:0000272">
    <property type="term" value="P:polysaccharide catabolic process"/>
    <property type="evidence" value="ECO:0007669"/>
    <property type="project" value="UniProtKB-KW"/>
</dbReference>
<evidence type="ECO:0000256" key="2">
    <source>
        <dbReference type="ARBA" id="ARBA00022729"/>
    </source>
</evidence>
<dbReference type="Gene3D" id="2.60.120.180">
    <property type="match status" value="1"/>
</dbReference>
<comment type="similarity">
    <text evidence="1 7">Belongs to the glycosyl hydrolase 12 (cellulase H) family.</text>
</comment>
<dbReference type="GO" id="GO:0033946">
    <property type="term" value="F:xyloglucan-specific endo-beta-1,4-glucanase activity"/>
    <property type="evidence" value="ECO:0007669"/>
    <property type="project" value="UniProtKB-EC"/>
</dbReference>
<evidence type="ECO:0000256" key="7">
    <source>
        <dbReference type="RuleBase" id="RU361163"/>
    </source>
</evidence>
<evidence type="ECO:0000256" key="3">
    <source>
        <dbReference type="ARBA" id="ARBA00037012"/>
    </source>
</evidence>
<keyword evidence="7" id="KW-0378">Hydrolase</keyword>
<dbReference type="PANTHER" id="PTHR34002:SF9">
    <property type="entry name" value="XYLOGLUCAN-SPECIFIC ENDO-BETA-1,4-GLUCANASE A"/>
    <property type="match status" value="1"/>
</dbReference>
<dbReference type="EC" id="3.2.1.151" evidence="4"/>
<dbReference type="STRING" id="1316194.A0A1Q5UQU8"/>
<evidence type="ECO:0000256" key="5">
    <source>
        <dbReference type="ARBA" id="ARBA00041304"/>
    </source>
</evidence>
<dbReference type="SUPFAM" id="SSF49899">
    <property type="entry name" value="Concanavalin A-like lectins/glucanases"/>
    <property type="match status" value="1"/>
</dbReference>
<dbReference type="GO" id="GO:0008810">
    <property type="term" value="F:cellulase activity"/>
    <property type="evidence" value="ECO:0007669"/>
    <property type="project" value="InterPro"/>
</dbReference>
<evidence type="ECO:0000256" key="6">
    <source>
        <dbReference type="ARBA" id="ARBA00043018"/>
    </source>
</evidence>
<evidence type="ECO:0000256" key="4">
    <source>
        <dbReference type="ARBA" id="ARBA00038882"/>
    </source>
</evidence>
<dbReference type="AlphaFoldDB" id="A0A1Q5UQU8"/>
<dbReference type="InterPro" id="IPR013320">
    <property type="entry name" value="ConA-like_dom_sf"/>
</dbReference>
<protein>
    <recommendedName>
        <fullName evidence="4">xyloglucan-specific endo-beta-1,4-glucanase</fullName>
        <ecNumber evidence="4">3.2.1.151</ecNumber>
    </recommendedName>
    <alternativeName>
        <fullName evidence="5">Xyloglucanase A</fullName>
    </alternativeName>
    <alternativeName>
        <fullName evidence="6">Xyloglucanendohydrolase A</fullName>
    </alternativeName>
</protein>
<comment type="caution">
    <text evidence="8">The sequence shown here is derived from an EMBL/GenBank/DDBJ whole genome shotgun (WGS) entry which is preliminary data.</text>
</comment>
<sequence>CLVSSSELTKRDSCGQWDTISAGPYTIYQNLWGKSSATSGWQCTGLDYQGGDIVSWHTSWDWQGGPGSVKSYANVGFNFNARQLSSIQHIPTTWHWSYSGSNIIADVSYDIFTSYSPGGSSAYEIMIWVAAIGGAGPISSTGSPIATVTIAGISWDLFKGPNGPTTVFSFVAHGEQTSFNADILDFFEYLIHNQGLPSSQYVSGIAAGTEPFSGSNAQLTTGEYVITIA</sequence>
<comment type="catalytic activity">
    <reaction evidence="3">
        <text>xyloglucan + H2O = xyloglucan oligosaccharides.</text>
        <dbReference type="EC" id="3.2.1.151"/>
    </reaction>
</comment>
<keyword evidence="7" id="KW-0624">Polysaccharide degradation</keyword>